<dbReference type="InterPro" id="IPR036390">
    <property type="entry name" value="WH_DNA-bd_sf"/>
</dbReference>
<evidence type="ECO:0000256" key="1">
    <source>
        <dbReference type="ARBA" id="ARBA00023015"/>
    </source>
</evidence>
<dbReference type="RefSeq" id="WP_099383155.1">
    <property type="nucleotide sequence ID" value="NZ_PEBD01000008.1"/>
</dbReference>
<sequence>MNDRSLPLPTATPVKRAYEQVAAQIRQWIVTGFLGVGDKLPAEAQLCEQFGTSRSTVREALRLLSSERLIVTQPGAHGGSVVSKPSAANVSDGLTTSLATLVGASDLSIAEMVQVRLILEVPAAGMAAAKCGEDTVERLAGLVPDSVPAVEHLFDLDFAFHQELLEASGNRLLPIVALPVFEVSARRVPRNRLDQAMWERVVDEHRAIVEAIRSRDVAAAESAMRLHLSGLAASYELAIASDQASAVSAQSGPALAQPS</sequence>
<dbReference type="Pfam" id="PF07729">
    <property type="entry name" value="FCD"/>
    <property type="match status" value="1"/>
</dbReference>
<dbReference type="Gene3D" id="1.10.10.10">
    <property type="entry name" value="Winged helix-like DNA-binding domain superfamily/Winged helix DNA-binding domain"/>
    <property type="match status" value="1"/>
</dbReference>
<dbReference type="PRINTS" id="PR00035">
    <property type="entry name" value="HTHGNTR"/>
</dbReference>
<protein>
    <submittedName>
        <fullName evidence="5">Transcriptional regulator</fullName>
    </submittedName>
</protein>
<dbReference type="Gene3D" id="1.20.120.530">
    <property type="entry name" value="GntR ligand-binding domain-like"/>
    <property type="match status" value="1"/>
</dbReference>
<dbReference type="SMART" id="SM00895">
    <property type="entry name" value="FCD"/>
    <property type="match status" value="1"/>
</dbReference>
<dbReference type="EMBL" id="PEBD01000008">
    <property type="protein sequence ID" value="PHV67160.1"/>
    <property type="molecule type" value="Genomic_DNA"/>
</dbReference>
<dbReference type="InterPro" id="IPR036388">
    <property type="entry name" value="WH-like_DNA-bd_sf"/>
</dbReference>
<proteinExistence type="predicted"/>
<feature type="domain" description="HTH gntR-type" evidence="4">
    <location>
        <begin position="15"/>
        <end position="85"/>
    </location>
</feature>
<gene>
    <name evidence="5" type="ORF">CSW57_13240</name>
</gene>
<dbReference type="InterPro" id="IPR000524">
    <property type="entry name" value="Tscrpt_reg_HTH_GntR"/>
</dbReference>
<dbReference type="GO" id="GO:0003677">
    <property type="term" value="F:DNA binding"/>
    <property type="evidence" value="ECO:0007669"/>
    <property type="project" value="UniProtKB-KW"/>
</dbReference>
<evidence type="ECO:0000313" key="6">
    <source>
        <dbReference type="Proteomes" id="UP000225108"/>
    </source>
</evidence>
<accession>A0A2G3PN15</accession>
<dbReference type="CDD" id="cd07377">
    <property type="entry name" value="WHTH_GntR"/>
    <property type="match status" value="1"/>
</dbReference>
<keyword evidence="2" id="KW-0238">DNA-binding</keyword>
<dbReference type="PANTHER" id="PTHR43537">
    <property type="entry name" value="TRANSCRIPTIONAL REGULATOR, GNTR FAMILY"/>
    <property type="match status" value="1"/>
</dbReference>
<evidence type="ECO:0000259" key="4">
    <source>
        <dbReference type="PROSITE" id="PS50949"/>
    </source>
</evidence>
<dbReference type="Pfam" id="PF00392">
    <property type="entry name" value="GntR"/>
    <property type="match status" value="1"/>
</dbReference>
<dbReference type="PANTHER" id="PTHR43537:SF5">
    <property type="entry name" value="UXU OPERON TRANSCRIPTIONAL REGULATOR"/>
    <property type="match status" value="1"/>
</dbReference>
<dbReference type="SMART" id="SM00345">
    <property type="entry name" value="HTH_GNTR"/>
    <property type="match status" value="1"/>
</dbReference>
<dbReference type="AlphaFoldDB" id="A0A2G3PN15"/>
<evidence type="ECO:0000256" key="3">
    <source>
        <dbReference type="ARBA" id="ARBA00023163"/>
    </source>
</evidence>
<reference evidence="5 6" key="1">
    <citation type="submission" date="2017-10" db="EMBL/GenBank/DDBJ databases">
        <title>The draft genome sequence of Williamsia sp. BULT 1.1 isolated from the semi-arid grassland soils from South Africa.</title>
        <authorList>
            <person name="Kabwe M.H."/>
            <person name="Govender N."/>
            <person name="Mutseka Lunga P."/>
            <person name="Vikram S."/>
            <person name="Makhalanyane T.P."/>
        </authorList>
    </citation>
    <scope>NUCLEOTIDE SEQUENCE [LARGE SCALE GENOMIC DNA]</scope>
    <source>
        <strain evidence="5 6">BULT 1.1</strain>
    </source>
</reference>
<dbReference type="SUPFAM" id="SSF48008">
    <property type="entry name" value="GntR ligand-binding domain-like"/>
    <property type="match status" value="1"/>
</dbReference>
<keyword evidence="3" id="KW-0804">Transcription</keyword>
<dbReference type="PROSITE" id="PS50949">
    <property type="entry name" value="HTH_GNTR"/>
    <property type="match status" value="1"/>
</dbReference>
<dbReference type="InterPro" id="IPR011711">
    <property type="entry name" value="GntR_C"/>
</dbReference>
<dbReference type="SUPFAM" id="SSF46785">
    <property type="entry name" value="Winged helix' DNA-binding domain"/>
    <property type="match status" value="1"/>
</dbReference>
<organism evidence="5 6">
    <name type="scientific">Williamsia marianensis</name>
    <dbReference type="NCBI Taxonomy" id="85044"/>
    <lineage>
        <taxon>Bacteria</taxon>
        <taxon>Bacillati</taxon>
        <taxon>Actinomycetota</taxon>
        <taxon>Actinomycetes</taxon>
        <taxon>Mycobacteriales</taxon>
        <taxon>Nocardiaceae</taxon>
        <taxon>Williamsia</taxon>
    </lineage>
</organism>
<comment type="caution">
    <text evidence="5">The sequence shown here is derived from an EMBL/GenBank/DDBJ whole genome shotgun (WGS) entry which is preliminary data.</text>
</comment>
<evidence type="ECO:0000256" key="2">
    <source>
        <dbReference type="ARBA" id="ARBA00023125"/>
    </source>
</evidence>
<dbReference type="InterPro" id="IPR008920">
    <property type="entry name" value="TF_FadR/GntR_C"/>
</dbReference>
<dbReference type="GO" id="GO:0003700">
    <property type="term" value="F:DNA-binding transcription factor activity"/>
    <property type="evidence" value="ECO:0007669"/>
    <property type="project" value="InterPro"/>
</dbReference>
<name>A0A2G3PN15_WILMA</name>
<keyword evidence="1" id="KW-0805">Transcription regulation</keyword>
<evidence type="ECO:0000313" key="5">
    <source>
        <dbReference type="EMBL" id="PHV67160.1"/>
    </source>
</evidence>
<dbReference type="Proteomes" id="UP000225108">
    <property type="component" value="Unassembled WGS sequence"/>
</dbReference>